<sequence>MRCTPTDTSLLELLPPRVCVSVRPITTAKGRARLLERRRTRRGRRTPGSGVARRELGELESHVPKRRPVVKSHAPIGEAIVSQRRDATDRHHRTRRDRRA</sequence>
<dbReference type="EMBL" id="KE525302">
    <property type="protein sequence ID" value="KFB45385.1"/>
    <property type="molecule type" value="Genomic_DNA"/>
</dbReference>
<evidence type="ECO:0000256" key="1">
    <source>
        <dbReference type="SAM" id="MobiDB-lite"/>
    </source>
</evidence>
<feature type="compositionally biased region" description="Basic residues" evidence="1">
    <location>
        <begin position="90"/>
        <end position="100"/>
    </location>
</feature>
<feature type="region of interest" description="Disordered" evidence="1">
    <location>
        <begin position="65"/>
        <end position="100"/>
    </location>
</feature>
<accession>A0A084W591</accession>
<dbReference type="EnsemblMetazoa" id="ASIC013225-RA">
    <property type="protein sequence ID" value="ASIC013225-PA"/>
    <property type="gene ID" value="ASIC013225"/>
</dbReference>
<evidence type="ECO:0000313" key="3">
    <source>
        <dbReference type="EnsemblMetazoa" id="ASIC013225-PA"/>
    </source>
</evidence>
<evidence type="ECO:0000313" key="2">
    <source>
        <dbReference type="EMBL" id="KFB45385.1"/>
    </source>
</evidence>
<protein>
    <submittedName>
        <fullName evidence="2 3">Uncharacterized protein</fullName>
    </submittedName>
</protein>
<proteinExistence type="predicted"/>
<name>A0A084W591_ANOSI</name>
<dbReference type="VEuPathDB" id="VectorBase:ASIC013225"/>
<dbReference type="EMBL" id="ATLV01020534">
    <property type="status" value="NOT_ANNOTATED_CDS"/>
    <property type="molecule type" value="Genomic_DNA"/>
</dbReference>
<keyword evidence="4" id="KW-1185">Reference proteome</keyword>
<reference evidence="3" key="2">
    <citation type="submission" date="2020-05" db="UniProtKB">
        <authorList>
            <consortium name="EnsemblMetazoa"/>
        </authorList>
    </citation>
    <scope>IDENTIFICATION</scope>
</reference>
<dbReference type="AlphaFoldDB" id="A0A084W591"/>
<reference evidence="2 4" key="1">
    <citation type="journal article" date="2014" name="BMC Genomics">
        <title>Genome sequence of Anopheles sinensis provides insight into genetics basis of mosquito competence for malaria parasites.</title>
        <authorList>
            <person name="Zhou D."/>
            <person name="Zhang D."/>
            <person name="Ding G."/>
            <person name="Shi L."/>
            <person name="Hou Q."/>
            <person name="Ye Y."/>
            <person name="Xu Y."/>
            <person name="Zhou H."/>
            <person name="Xiong C."/>
            <person name="Li S."/>
            <person name="Yu J."/>
            <person name="Hong S."/>
            <person name="Yu X."/>
            <person name="Zou P."/>
            <person name="Chen C."/>
            <person name="Chang X."/>
            <person name="Wang W."/>
            <person name="Lv Y."/>
            <person name="Sun Y."/>
            <person name="Ma L."/>
            <person name="Shen B."/>
            <person name="Zhu C."/>
        </authorList>
    </citation>
    <scope>NUCLEOTIDE SEQUENCE [LARGE SCALE GENOMIC DNA]</scope>
</reference>
<evidence type="ECO:0000313" key="4">
    <source>
        <dbReference type="Proteomes" id="UP000030765"/>
    </source>
</evidence>
<organism evidence="2">
    <name type="scientific">Anopheles sinensis</name>
    <name type="common">Mosquito</name>
    <dbReference type="NCBI Taxonomy" id="74873"/>
    <lineage>
        <taxon>Eukaryota</taxon>
        <taxon>Metazoa</taxon>
        <taxon>Ecdysozoa</taxon>
        <taxon>Arthropoda</taxon>
        <taxon>Hexapoda</taxon>
        <taxon>Insecta</taxon>
        <taxon>Pterygota</taxon>
        <taxon>Neoptera</taxon>
        <taxon>Endopterygota</taxon>
        <taxon>Diptera</taxon>
        <taxon>Nematocera</taxon>
        <taxon>Culicoidea</taxon>
        <taxon>Culicidae</taxon>
        <taxon>Anophelinae</taxon>
        <taxon>Anopheles</taxon>
    </lineage>
</organism>
<gene>
    <name evidence="2" type="ORF">ZHAS_00013225</name>
</gene>
<dbReference type="Proteomes" id="UP000030765">
    <property type="component" value="Unassembled WGS sequence"/>
</dbReference>